<dbReference type="Gene3D" id="3.40.50.150">
    <property type="entry name" value="Vaccinia Virus protein VP39"/>
    <property type="match status" value="1"/>
</dbReference>
<proteinExistence type="predicted"/>
<reference evidence="1 2" key="1">
    <citation type="submission" date="2024-08" db="EMBL/GenBank/DDBJ databases">
        <title>Insights into the chromosomal genome structure of Flemingia macrophylla.</title>
        <authorList>
            <person name="Ding Y."/>
            <person name="Zhao Y."/>
            <person name="Bi W."/>
            <person name="Wu M."/>
            <person name="Zhao G."/>
            <person name="Gong Y."/>
            <person name="Li W."/>
            <person name="Zhang P."/>
        </authorList>
    </citation>
    <scope>NUCLEOTIDE SEQUENCE [LARGE SCALE GENOMIC DNA]</scope>
    <source>
        <strain evidence="1">DYQJB</strain>
        <tissue evidence="1">Leaf</tissue>
    </source>
</reference>
<sequence length="258" mass="29746">MNEYNREWEYRISQSETLRHRLRELDIHALKKRAIELPRDIPAQIKIAMDDLFFNALTSSNIDLMEDWLLKMIKHLLLVVKVSTRARACNEDDTSGVECEGVGSCSGRCDIRTTENYMYLVVIRSGQVENVPNMYPFVWTMIHPTLVHSAEFLIKWLHKSAVTPLHTTFGMGYVEYFIQNHEFNVLFNEAVVSHYDMMNLVIKNCTPIFEGGKRAVGRIVSEVLPNSVLDLLIVLIHLANTILLKLILHSLSDEELRC</sequence>
<organism evidence="1 2">
    <name type="scientific">Flemingia macrophylla</name>
    <dbReference type="NCBI Taxonomy" id="520843"/>
    <lineage>
        <taxon>Eukaryota</taxon>
        <taxon>Viridiplantae</taxon>
        <taxon>Streptophyta</taxon>
        <taxon>Embryophyta</taxon>
        <taxon>Tracheophyta</taxon>
        <taxon>Spermatophyta</taxon>
        <taxon>Magnoliopsida</taxon>
        <taxon>eudicotyledons</taxon>
        <taxon>Gunneridae</taxon>
        <taxon>Pentapetalae</taxon>
        <taxon>rosids</taxon>
        <taxon>fabids</taxon>
        <taxon>Fabales</taxon>
        <taxon>Fabaceae</taxon>
        <taxon>Papilionoideae</taxon>
        <taxon>50 kb inversion clade</taxon>
        <taxon>NPAAA clade</taxon>
        <taxon>indigoferoid/millettioid clade</taxon>
        <taxon>Phaseoleae</taxon>
        <taxon>Flemingia</taxon>
    </lineage>
</organism>
<dbReference type="AlphaFoldDB" id="A0ABD1LGK2"/>
<evidence type="ECO:0000313" key="1">
    <source>
        <dbReference type="EMBL" id="KAL2322639.1"/>
    </source>
</evidence>
<protein>
    <submittedName>
        <fullName evidence="1">Uncharacterized protein</fullName>
    </submittedName>
</protein>
<gene>
    <name evidence="1" type="ORF">Fmac_027018</name>
</gene>
<name>A0ABD1LGK2_9FABA</name>
<comment type="caution">
    <text evidence="1">The sequence shown here is derived from an EMBL/GenBank/DDBJ whole genome shotgun (WGS) entry which is preliminary data.</text>
</comment>
<accession>A0ABD1LGK2</accession>
<dbReference type="Proteomes" id="UP001603857">
    <property type="component" value="Unassembled WGS sequence"/>
</dbReference>
<dbReference type="EMBL" id="JBGMDY010000009">
    <property type="protein sequence ID" value="KAL2322639.1"/>
    <property type="molecule type" value="Genomic_DNA"/>
</dbReference>
<keyword evidence="2" id="KW-1185">Reference proteome</keyword>
<evidence type="ECO:0000313" key="2">
    <source>
        <dbReference type="Proteomes" id="UP001603857"/>
    </source>
</evidence>
<dbReference type="InterPro" id="IPR029063">
    <property type="entry name" value="SAM-dependent_MTases_sf"/>
</dbReference>